<organism evidence="1 2">
    <name type="scientific">Trifolium medium</name>
    <dbReference type="NCBI Taxonomy" id="97028"/>
    <lineage>
        <taxon>Eukaryota</taxon>
        <taxon>Viridiplantae</taxon>
        <taxon>Streptophyta</taxon>
        <taxon>Embryophyta</taxon>
        <taxon>Tracheophyta</taxon>
        <taxon>Spermatophyta</taxon>
        <taxon>Magnoliopsida</taxon>
        <taxon>eudicotyledons</taxon>
        <taxon>Gunneridae</taxon>
        <taxon>Pentapetalae</taxon>
        <taxon>rosids</taxon>
        <taxon>fabids</taxon>
        <taxon>Fabales</taxon>
        <taxon>Fabaceae</taxon>
        <taxon>Papilionoideae</taxon>
        <taxon>50 kb inversion clade</taxon>
        <taxon>NPAAA clade</taxon>
        <taxon>Hologalegina</taxon>
        <taxon>IRL clade</taxon>
        <taxon>Trifolieae</taxon>
        <taxon>Trifolium</taxon>
    </lineage>
</organism>
<accession>A0A392UU87</accession>
<dbReference type="AlphaFoldDB" id="A0A392UU87"/>
<evidence type="ECO:0000313" key="1">
    <source>
        <dbReference type="EMBL" id="MCI79377.1"/>
    </source>
</evidence>
<dbReference type="Proteomes" id="UP000265520">
    <property type="component" value="Unassembled WGS sequence"/>
</dbReference>
<dbReference type="EMBL" id="LXQA010972455">
    <property type="protein sequence ID" value="MCI79377.1"/>
    <property type="molecule type" value="Genomic_DNA"/>
</dbReference>
<evidence type="ECO:0000313" key="2">
    <source>
        <dbReference type="Proteomes" id="UP000265520"/>
    </source>
</evidence>
<feature type="non-terminal residue" evidence="1">
    <location>
        <position position="49"/>
    </location>
</feature>
<keyword evidence="2" id="KW-1185">Reference proteome</keyword>
<proteinExistence type="predicted"/>
<protein>
    <submittedName>
        <fullName evidence="1">Uncharacterized protein</fullName>
    </submittedName>
</protein>
<comment type="caution">
    <text evidence="1">The sequence shown here is derived from an EMBL/GenBank/DDBJ whole genome shotgun (WGS) entry which is preliminary data.</text>
</comment>
<sequence>MQVLSSARRAGDGGALRHFTEQVWRSFWQLCAAQEGWRVAPASAEELES</sequence>
<reference evidence="1 2" key="1">
    <citation type="journal article" date="2018" name="Front. Plant Sci.">
        <title>Red Clover (Trifolium pratense) and Zigzag Clover (T. medium) - A Picture of Genomic Similarities and Differences.</title>
        <authorList>
            <person name="Dluhosova J."/>
            <person name="Istvanek J."/>
            <person name="Nedelnik J."/>
            <person name="Repkova J."/>
        </authorList>
    </citation>
    <scope>NUCLEOTIDE SEQUENCE [LARGE SCALE GENOMIC DNA]</scope>
    <source>
        <strain evidence="2">cv. 10/8</strain>
        <tissue evidence="1">Leaf</tissue>
    </source>
</reference>
<name>A0A392UU87_9FABA</name>